<dbReference type="OrthoDB" id="10328975at2759"/>
<protein>
    <submittedName>
        <fullName evidence="1">Uncharacterized protein</fullName>
    </submittedName>
</protein>
<name>A0A9E7GNR3_9LILI</name>
<dbReference type="EMBL" id="CP097509">
    <property type="protein sequence ID" value="URE15339.1"/>
    <property type="molecule type" value="Genomic_DNA"/>
</dbReference>
<evidence type="ECO:0000313" key="2">
    <source>
        <dbReference type="Proteomes" id="UP001055439"/>
    </source>
</evidence>
<feature type="non-terminal residue" evidence="1">
    <location>
        <position position="91"/>
    </location>
</feature>
<accession>A0A9E7GNR3</accession>
<dbReference type="AlphaFoldDB" id="A0A9E7GNR3"/>
<reference evidence="1" key="1">
    <citation type="submission" date="2022-05" db="EMBL/GenBank/DDBJ databases">
        <title>The Musa troglodytarum L. genome provides insights into the mechanism of non-climacteric behaviour and enrichment of carotenoids.</title>
        <authorList>
            <person name="Wang J."/>
        </authorList>
    </citation>
    <scope>NUCLEOTIDE SEQUENCE</scope>
    <source>
        <tissue evidence="1">Leaf</tissue>
    </source>
</reference>
<proteinExistence type="predicted"/>
<organism evidence="1 2">
    <name type="scientific">Musa troglodytarum</name>
    <name type="common">fe'i banana</name>
    <dbReference type="NCBI Taxonomy" id="320322"/>
    <lineage>
        <taxon>Eukaryota</taxon>
        <taxon>Viridiplantae</taxon>
        <taxon>Streptophyta</taxon>
        <taxon>Embryophyta</taxon>
        <taxon>Tracheophyta</taxon>
        <taxon>Spermatophyta</taxon>
        <taxon>Magnoliopsida</taxon>
        <taxon>Liliopsida</taxon>
        <taxon>Zingiberales</taxon>
        <taxon>Musaceae</taxon>
        <taxon>Musa</taxon>
    </lineage>
</organism>
<sequence>MRPVLQPGAGNDCSAIVLSLINAMVMGLGRCWDLAAIGPGNVPCLNHIFMFLSIAAARLHLGHDRHLRTYGLRELDNKSFLRPPPSTEECI</sequence>
<dbReference type="Proteomes" id="UP001055439">
    <property type="component" value="Chromosome 7"/>
</dbReference>
<gene>
    <name evidence="1" type="ORF">MUK42_35866</name>
</gene>
<evidence type="ECO:0000313" key="1">
    <source>
        <dbReference type="EMBL" id="URE15339.1"/>
    </source>
</evidence>
<keyword evidence="2" id="KW-1185">Reference proteome</keyword>